<comment type="caution">
    <text evidence="2">The sequence shown here is derived from an EMBL/GenBank/DDBJ whole genome shotgun (WGS) entry which is preliminary data.</text>
</comment>
<keyword evidence="1" id="KW-0732">Signal</keyword>
<feature type="chain" id="PRO_5043796125" evidence="1">
    <location>
        <begin position="17"/>
        <end position="225"/>
    </location>
</feature>
<evidence type="ECO:0000256" key="1">
    <source>
        <dbReference type="SAM" id="SignalP"/>
    </source>
</evidence>
<organism evidence="2 3">
    <name type="scientific">Euphydryas editha</name>
    <name type="common">Edith's checkerspot</name>
    <dbReference type="NCBI Taxonomy" id="104508"/>
    <lineage>
        <taxon>Eukaryota</taxon>
        <taxon>Metazoa</taxon>
        <taxon>Ecdysozoa</taxon>
        <taxon>Arthropoda</taxon>
        <taxon>Hexapoda</taxon>
        <taxon>Insecta</taxon>
        <taxon>Pterygota</taxon>
        <taxon>Neoptera</taxon>
        <taxon>Endopterygota</taxon>
        <taxon>Lepidoptera</taxon>
        <taxon>Glossata</taxon>
        <taxon>Ditrysia</taxon>
        <taxon>Papilionoidea</taxon>
        <taxon>Nymphalidae</taxon>
        <taxon>Nymphalinae</taxon>
        <taxon>Euphydryas</taxon>
    </lineage>
</organism>
<dbReference type="EMBL" id="CAKOGL010000022">
    <property type="protein sequence ID" value="CAH2100337.1"/>
    <property type="molecule type" value="Genomic_DNA"/>
</dbReference>
<dbReference type="AlphaFoldDB" id="A0AAU9UQH7"/>
<protein>
    <submittedName>
        <fullName evidence="2">Uncharacterized protein</fullName>
    </submittedName>
</protein>
<name>A0AAU9UQH7_EUPED</name>
<reference evidence="2" key="1">
    <citation type="submission" date="2022-03" db="EMBL/GenBank/DDBJ databases">
        <authorList>
            <person name="Tunstrom K."/>
        </authorList>
    </citation>
    <scope>NUCLEOTIDE SEQUENCE</scope>
</reference>
<evidence type="ECO:0000313" key="3">
    <source>
        <dbReference type="Proteomes" id="UP001153954"/>
    </source>
</evidence>
<accession>A0AAU9UQH7</accession>
<dbReference type="Proteomes" id="UP001153954">
    <property type="component" value="Unassembled WGS sequence"/>
</dbReference>
<evidence type="ECO:0000313" key="2">
    <source>
        <dbReference type="EMBL" id="CAH2100337.1"/>
    </source>
</evidence>
<feature type="signal peptide" evidence="1">
    <location>
        <begin position="1"/>
        <end position="16"/>
    </location>
</feature>
<keyword evidence="3" id="KW-1185">Reference proteome</keyword>
<sequence>MLGLLCFILSTSFMDAINLKSDVFVLSHNIPQYLEANQTFSQAKLYVQNNLPKNVSDSKNVTDNEITFSGLVAILGGLVQVYTVDPKHYQPIDLLQGYDKYGRNNYTQVVEATNKFLEDASNKVTPIINLLNSLCVKASYVDCDKAVDAAVRSNPYTYYMPARLFVHLGKISKNIMKNLLILDKIINNDEVVSYLSVHANDRDIMKLIKNISKAYVIMKRMETFS</sequence>
<gene>
    <name evidence="2" type="ORF">EEDITHA_LOCUS15215</name>
</gene>
<proteinExistence type="predicted"/>